<dbReference type="PROSITE" id="PS00135">
    <property type="entry name" value="TRYPSIN_SER"/>
    <property type="match status" value="1"/>
</dbReference>
<comment type="caution">
    <text evidence="9">The sequence shown here is derived from an EMBL/GenBank/DDBJ whole genome shotgun (WGS) entry which is preliminary data.</text>
</comment>
<keyword evidence="7" id="KW-0732">Signal</keyword>
<evidence type="ECO:0000313" key="9">
    <source>
        <dbReference type="EMBL" id="KAK8405221.1"/>
    </source>
</evidence>
<name>A0AAW0V043_SCYPA</name>
<accession>A0AAW0V043</accession>
<dbReference type="PANTHER" id="PTHR24276">
    <property type="entry name" value="POLYSERASE-RELATED"/>
    <property type="match status" value="1"/>
</dbReference>
<comment type="similarity">
    <text evidence="1">Belongs to the peptidase S1 family.</text>
</comment>
<dbReference type="InterPro" id="IPR033116">
    <property type="entry name" value="TRYPSIN_SER"/>
</dbReference>
<dbReference type="GO" id="GO:0004252">
    <property type="term" value="F:serine-type endopeptidase activity"/>
    <property type="evidence" value="ECO:0007669"/>
    <property type="project" value="InterPro"/>
</dbReference>
<organism evidence="9 10">
    <name type="scientific">Scylla paramamosain</name>
    <name type="common">Mud crab</name>
    <dbReference type="NCBI Taxonomy" id="85552"/>
    <lineage>
        <taxon>Eukaryota</taxon>
        <taxon>Metazoa</taxon>
        <taxon>Ecdysozoa</taxon>
        <taxon>Arthropoda</taxon>
        <taxon>Crustacea</taxon>
        <taxon>Multicrustacea</taxon>
        <taxon>Malacostraca</taxon>
        <taxon>Eumalacostraca</taxon>
        <taxon>Eucarida</taxon>
        <taxon>Decapoda</taxon>
        <taxon>Pleocyemata</taxon>
        <taxon>Brachyura</taxon>
        <taxon>Eubrachyura</taxon>
        <taxon>Portunoidea</taxon>
        <taxon>Portunidae</taxon>
        <taxon>Portuninae</taxon>
        <taxon>Scylla</taxon>
    </lineage>
</organism>
<evidence type="ECO:0000256" key="1">
    <source>
        <dbReference type="ARBA" id="ARBA00007664"/>
    </source>
</evidence>
<dbReference type="Gene3D" id="2.40.10.10">
    <property type="entry name" value="Trypsin-like serine proteases"/>
    <property type="match status" value="2"/>
</dbReference>
<sequence>MISKLALFLLYVTATSGNPAAGRPWKWKSPQPKVTPTGPIRSPRIVGGREALPHSWPHQAALFIDDFYFCGGFLISSEWVLTAAHCLDGARSVEVVLGAHNIREHEATQVSLTSAQFTVHEHWDSHTLRNDIAVIRLPRLVTLNQYIATTRLPTFDLNLFKTATVTGWGKYSDSATGISDVLREVNITVINNSDCDAVYGIMTSGNICTSGVGGKGTCSGDSGGPLNYDGFTFGITSFGASVGCGKGYPNAFTRITHFLGWIHTHTGVTA</sequence>
<dbReference type="Pfam" id="PF00089">
    <property type="entry name" value="Trypsin"/>
    <property type="match status" value="1"/>
</dbReference>
<dbReference type="PRINTS" id="PR00722">
    <property type="entry name" value="CHYMOTRYPSIN"/>
</dbReference>
<dbReference type="EMBL" id="JARAKH010000003">
    <property type="protein sequence ID" value="KAK8405221.1"/>
    <property type="molecule type" value="Genomic_DNA"/>
</dbReference>
<keyword evidence="3 6" id="KW-0378">Hydrolase</keyword>
<feature type="signal peptide" evidence="7">
    <location>
        <begin position="1"/>
        <end position="17"/>
    </location>
</feature>
<dbReference type="Proteomes" id="UP001487740">
    <property type="component" value="Unassembled WGS sequence"/>
</dbReference>
<dbReference type="PROSITE" id="PS00134">
    <property type="entry name" value="TRYPSIN_HIS"/>
    <property type="match status" value="1"/>
</dbReference>
<reference evidence="9 10" key="1">
    <citation type="submission" date="2023-03" db="EMBL/GenBank/DDBJ databases">
        <title>High-quality genome of Scylla paramamosain provides insights in environmental adaptation.</title>
        <authorList>
            <person name="Zhang L."/>
        </authorList>
    </citation>
    <scope>NUCLEOTIDE SEQUENCE [LARGE SCALE GENOMIC DNA]</scope>
    <source>
        <strain evidence="9">LZ_2023a</strain>
        <tissue evidence="9">Muscle</tissue>
    </source>
</reference>
<dbReference type="GO" id="GO:0006508">
    <property type="term" value="P:proteolysis"/>
    <property type="evidence" value="ECO:0007669"/>
    <property type="project" value="UniProtKB-KW"/>
</dbReference>
<protein>
    <recommendedName>
        <fullName evidence="8">Peptidase S1 domain-containing protein</fullName>
    </recommendedName>
</protein>
<keyword evidence="4 6" id="KW-0720">Serine protease</keyword>
<evidence type="ECO:0000313" key="10">
    <source>
        <dbReference type="Proteomes" id="UP001487740"/>
    </source>
</evidence>
<dbReference type="AlphaFoldDB" id="A0AAW0V043"/>
<gene>
    <name evidence="9" type="ORF">O3P69_001652</name>
</gene>
<evidence type="ECO:0000256" key="6">
    <source>
        <dbReference type="RuleBase" id="RU363034"/>
    </source>
</evidence>
<keyword evidence="10" id="KW-1185">Reference proteome</keyword>
<dbReference type="FunFam" id="2.40.10.10:FF:000005">
    <property type="entry name" value="Serine protease 37"/>
    <property type="match status" value="1"/>
</dbReference>
<dbReference type="InterPro" id="IPR050430">
    <property type="entry name" value="Peptidase_S1"/>
</dbReference>
<feature type="domain" description="Peptidase S1" evidence="8">
    <location>
        <begin position="45"/>
        <end position="267"/>
    </location>
</feature>
<evidence type="ECO:0000256" key="3">
    <source>
        <dbReference type="ARBA" id="ARBA00022801"/>
    </source>
</evidence>
<keyword evidence="5" id="KW-1015">Disulfide bond</keyword>
<dbReference type="InterPro" id="IPR043504">
    <property type="entry name" value="Peptidase_S1_PA_chymotrypsin"/>
</dbReference>
<evidence type="ECO:0000256" key="5">
    <source>
        <dbReference type="ARBA" id="ARBA00023157"/>
    </source>
</evidence>
<evidence type="ECO:0000256" key="2">
    <source>
        <dbReference type="ARBA" id="ARBA00022670"/>
    </source>
</evidence>
<dbReference type="CDD" id="cd00190">
    <property type="entry name" value="Tryp_SPc"/>
    <property type="match status" value="1"/>
</dbReference>
<dbReference type="InterPro" id="IPR001314">
    <property type="entry name" value="Peptidase_S1A"/>
</dbReference>
<dbReference type="InterPro" id="IPR001254">
    <property type="entry name" value="Trypsin_dom"/>
</dbReference>
<evidence type="ECO:0000256" key="7">
    <source>
        <dbReference type="SAM" id="SignalP"/>
    </source>
</evidence>
<dbReference type="InterPro" id="IPR009003">
    <property type="entry name" value="Peptidase_S1_PA"/>
</dbReference>
<evidence type="ECO:0000256" key="4">
    <source>
        <dbReference type="ARBA" id="ARBA00022825"/>
    </source>
</evidence>
<proteinExistence type="inferred from homology"/>
<dbReference type="PANTHER" id="PTHR24276:SF91">
    <property type="entry name" value="AT26814P-RELATED"/>
    <property type="match status" value="1"/>
</dbReference>
<evidence type="ECO:0000259" key="8">
    <source>
        <dbReference type="PROSITE" id="PS50240"/>
    </source>
</evidence>
<feature type="chain" id="PRO_5043474843" description="Peptidase S1 domain-containing protein" evidence="7">
    <location>
        <begin position="18"/>
        <end position="270"/>
    </location>
</feature>
<dbReference type="SUPFAM" id="SSF50494">
    <property type="entry name" value="Trypsin-like serine proteases"/>
    <property type="match status" value="1"/>
</dbReference>
<keyword evidence="2 6" id="KW-0645">Protease</keyword>
<dbReference type="PROSITE" id="PS50240">
    <property type="entry name" value="TRYPSIN_DOM"/>
    <property type="match status" value="1"/>
</dbReference>
<dbReference type="InterPro" id="IPR018114">
    <property type="entry name" value="TRYPSIN_HIS"/>
</dbReference>
<dbReference type="SMART" id="SM00020">
    <property type="entry name" value="Tryp_SPc"/>
    <property type="match status" value="1"/>
</dbReference>